<sequence>MSRFSIWLGILTKQLDFDDRSANNILNTTMNGIPRIGELENELDEMSRLVLSAINTEDQVNRLLDEQRVIVKELQARVVKHNCIIAAIQARRNAFAPRINSILLPELLAEVFLQLTIMYANDNSTPTNHYGWLRVAHVCRYWRDVMVAHPRLFSRIRIPTRETCHLTEIVRLSAASELKLHIACTKSDHPGLRPCWEAVDHLLPRTRHLKMDVEAPDIWPHCPRMVSFIWMTDGPFEASKVHPVIASMPNLLRFSSATKTLGAEWLKLPLATTLTELRLDHTVERQCNASLNELGKLLATLTSLKTLDFQMLREFDYSLPTSTPVSCPPLPHLTTLRLSGVATGVKNVLRLPFRATMVDISAGAGHNHGHLVLLPISLVELLRRDSPDHPKSELCTCTMFLVRSNNRWNVNIHAWDEGRVPDRDTPTLRFLASFTSTSTTAFFETHSVLMHGLRPVLVNTRRLILRDFAVRAVNYTPVWHAIFSCLKNIVSLKFIVFPTNPAAINGPDIFTMVSILMTMDERGVMCLHRLQELCITFSGVVPHRDFMLGRLQQSLSLRLSSRRQLNTLIIDESLISNEDDRIGHDIVESLSSVVGDLIRT</sequence>
<dbReference type="Proteomes" id="UP001385951">
    <property type="component" value="Unassembled WGS sequence"/>
</dbReference>
<comment type="caution">
    <text evidence="1">The sequence shown here is derived from an EMBL/GenBank/DDBJ whole genome shotgun (WGS) entry which is preliminary data.</text>
</comment>
<evidence type="ECO:0000313" key="2">
    <source>
        <dbReference type="Proteomes" id="UP001385951"/>
    </source>
</evidence>
<organism evidence="1 2">
    <name type="scientific">Cerrena zonata</name>
    <dbReference type="NCBI Taxonomy" id="2478898"/>
    <lineage>
        <taxon>Eukaryota</taxon>
        <taxon>Fungi</taxon>
        <taxon>Dikarya</taxon>
        <taxon>Basidiomycota</taxon>
        <taxon>Agaricomycotina</taxon>
        <taxon>Agaricomycetes</taxon>
        <taxon>Polyporales</taxon>
        <taxon>Cerrenaceae</taxon>
        <taxon>Cerrena</taxon>
    </lineage>
</organism>
<evidence type="ECO:0000313" key="1">
    <source>
        <dbReference type="EMBL" id="KAK7682300.1"/>
    </source>
</evidence>
<name>A0AAW0FZX9_9APHY</name>
<proteinExistence type="predicted"/>
<dbReference type="EMBL" id="JASBNA010000036">
    <property type="protein sequence ID" value="KAK7682300.1"/>
    <property type="molecule type" value="Genomic_DNA"/>
</dbReference>
<dbReference type="AlphaFoldDB" id="A0AAW0FZX9"/>
<evidence type="ECO:0008006" key="3">
    <source>
        <dbReference type="Google" id="ProtNLM"/>
    </source>
</evidence>
<protein>
    <recommendedName>
        <fullName evidence="3">F-box domain-containing protein</fullName>
    </recommendedName>
</protein>
<gene>
    <name evidence="1" type="ORF">QCA50_014503</name>
</gene>
<reference evidence="1 2" key="1">
    <citation type="submission" date="2022-09" db="EMBL/GenBank/DDBJ databases">
        <authorList>
            <person name="Palmer J.M."/>
        </authorList>
    </citation>
    <scope>NUCLEOTIDE SEQUENCE [LARGE SCALE GENOMIC DNA]</scope>
    <source>
        <strain evidence="1 2">DSM 7382</strain>
    </source>
</reference>
<keyword evidence="2" id="KW-1185">Reference proteome</keyword>
<accession>A0AAW0FZX9</accession>